<dbReference type="OrthoDB" id="2974720at2759"/>
<proteinExistence type="predicted"/>
<evidence type="ECO:0000313" key="1">
    <source>
        <dbReference type="EMBL" id="KAF5329367.1"/>
    </source>
</evidence>
<dbReference type="EMBL" id="JAACJJ010000002">
    <property type="protein sequence ID" value="KAF5329367.1"/>
    <property type="molecule type" value="Genomic_DNA"/>
</dbReference>
<protein>
    <recommendedName>
        <fullName evidence="3">F-box domain-containing protein</fullName>
    </recommendedName>
</protein>
<evidence type="ECO:0008006" key="3">
    <source>
        <dbReference type="Google" id="ProtNLM"/>
    </source>
</evidence>
<organism evidence="1 2">
    <name type="scientific">Psilocybe cf. subviscida</name>
    <dbReference type="NCBI Taxonomy" id="2480587"/>
    <lineage>
        <taxon>Eukaryota</taxon>
        <taxon>Fungi</taxon>
        <taxon>Dikarya</taxon>
        <taxon>Basidiomycota</taxon>
        <taxon>Agaricomycotina</taxon>
        <taxon>Agaricomycetes</taxon>
        <taxon>Agaricomycetidae</taxon>
        <taxon>Agaricales</taxon>
        <taxon>Agaricineae</taxon>
        <taxon>Strophariaceae</taxon>
        <taxon>Psilocybe</taxon>
    </lineage>
</organism>
<gene>
    <name evidence="1" type="ORF">D9619_009456</name>
</gene>
<accession>A0A8H5FAD0</accession>
<reference evidence="1 2" key="1">
    <citation type="journal article" date="2020" name="ISME J.">
        <title>Uncovering the hidden diversity of litter-decomposition mechanisms in mushroom-forming fungi.</title>
        <authorList>
            <person name="Floudas D."/>
            <person name="Bentzer J."/>
            <person name="Ahren D."/>
            <person name="Johansson T."/>
            <person name="Persson P."/>
            <person name="Tunlid A."/>
        </authorList>
    </citation>
    <scope>NUCLEOTIDE SEQUENCE [LARGE SCALE GENOMIC DNA]</scope>
    <source>
        <strain evidence="1 2">CBS 101986</strain>
    </source>
</reference>
<keyword evidence="2" id="KW-1185">Reference proteome</keyword>
<dbReference type="Proteomes" id="UP000567179">
    <property type="component" value="Unassembled WGS sequence"/>
</dbReference>
<evidence type="ECO:0000313" key="2">
    <source>
        <dbReference type="Proteomes" id="UP000567179"/>
    </source>
</evidence>
<comment type="caution">
    <text evidence="1">The sequence shown here is derived from an EMBL/GenBank/DDBJ whole genome shotgun (WGS) entry which is preliminary data.</text>
</comment>
<name>A0A8H5FAD0_9AGAR</name>
<dbReference type="SUPFAM" id="SSF52047">
    <property type="entry name" value="RNI-like"/>
    <property type="match status" value="1"/>
</dbReference>
<sequence length="474" mass="54288">MVTLPVELWERITQLSGRKDLLILSLVSPTLRDAARRALAESITFHGSRESLDYLDVLKFLRDQNLVTCVKRFECKLRIPGAVIPFEDMINLQSLSFTAYTLFFGKVEDQKNFVDAIRRCCIQLVELEFEYHGPILDEYFAIPNLQKIIWNEHGVISAGFLSLCRASASTLTELDLTVWSNHDVGASRYVALSMLHFPNLRVLVFGTGGQHMPDLRPGDDHTAHDGYMAFLYAHKTIEHLTLTHRYLVGNEKEIYMPFNPNTVPKDIFPNLKYLSAHPMQILQFLESGAYLFMQNSPLATLCIARGLYDHLAGDWIFVREALCEYASRHGPVCIRRLIFNWGNSRSLHQRDFESCMRHAARALPDLDTWEGDVPQLHSGLQVFRQFKKLCKLRVRGVHIEESSENYFYLPSDVDADEEVHIEEPAAVWGLAQDYCHLLKEVHYGAGDDGYEIKRVGDQVVELLPIGRCLEYSHD</sequence>
<dbReference type="AlphaFoldDB" id="A0A8H5FAD0"/>